<feature type="chain" id="PRO_5018262020" evidence="1">
    <location>
        <begin position="17"/>
        <end position="53"/>
    </location>
</feature>
<dbReference type="Proteomes" id="UP000275078">
    <property type="component" value="Unassembled WGS sequence"/>
</dbReference>
<dbReference type="EMBL" id="ML119659">
    <property type="protein sequence ID" value="RPA84413.1"/>
    <property type="molecule type" value="Genomic_DNA"/>
</dbReference>
<gene>
    <name evidence="2" type="ORF">BJ508DRAFT_412790</name>
</gene>
<evidence type="ECO:0000313" key="2">
    <source>
        <dbReference type="EMBL" id="RPA84413.1"/>
    </source>
</evidence>
<reference evidence="2 3" key="1">
    <citation type="journal article" date="2018" name="Nat. Ecol. Evol.">
        <title>Pezizomycetes genomes reveal the molecular basis of ectomycorrhizal truffle lifestyle.</title>
        <authorList>
            <person name="Murat C."/>
            <person name="Payen T."/>
            <person name="Noel B."/>
            <person name="Kuo A."/>
            <person name="Morin E."/>
            <person name="Chen J."/>
            <person name="Kohler A."/>
            <person name="Krizsan K."/>
            <person name="Balestrini R."/>
            <person name="Da Silva C."/>
            <person name="Montanini B."/>
            <person name="Hainaut M."/>
            <person name="Levati E."/>
            <person name="Barry K.W."/>
            <person name="Belfiori B."/>
            <person name="Cichocki N."/>
            <person name="Clum A."/>
            <person name="Dockter R.B."/>
            <person name="Fauchery L."/>
            <person name="Guy J."/>
            <person name="Iotti M."/>
            <person name="Le Tacon F."/>
            <person name="Lindquist E.A."/>
            <person name="Lipzen A."/>
            <person name="Malagnac F."/>
            <person name="Mello A."/>
            <person name="Molinier V."/>
            <person name="Miyauchi S."/>
            <person name="Poulain J."/>
            <person name="Riccioni C."/>
            <person name="Rubini A."/>
            <person name="Sitrit Y."/>
            <person name="Splivallo R."/>
            <person name="Traeger S."/>
            <person name="Wang M."/>
            <person name="Zifcakova L."/>
            <person name="Wipf D."/>
            <person name="Zambonelli A."/>
            <person name="Paolocci F."/>
            <person name="Nowrousian M."/>
            <person name="Ottonello S."/>
            <person name="Baldrian P."/>
            <person name="Spatafora J.W."/>
            <person name="Henrissat B."/>
            <person name="Nagy L.G."/>
            <person name="Aury J.M."/>
            <person name="Wincker P."/>
            <person name="Grigoriev I.V."/>
            <person name="Bonfante P."/>
            <person name="Martin F.M."/>
        </authorList>
    </citation>
    <scope>NUCLEOTIDE SEQUENCE [LARGE SCALE GENOMIC DNA]</scope>
    <source>
        <strain evidence="2 3">RN42</strain>
    </source>
</reference>
<keyword evidence="3" id="KW-1185">Reference proteome</keyword>
<name>A0A3N4IE45_ASCIM</name>
<feature type="signal peptide" evidence="1">
    <location>
        <begin position="1"/>
        <end position="16"/>
    </location>
</feature>
<keyword evidence="1" id="KW-0732">Signal</keyword>
<evidence type="ECO:0000313" key="3">
    <source>
        <dbReference type="Proteomes" id="UP000275078"/>
    </source>
</evidence>
<organism evidence="2 3">
    <name type="scientific">Ascobolus immersus RN42</name>
    <dbReference type="NCBI Taxonomy" id="1160509"/>
    <lineage>
        <taxon>Eukaryota</taxon>
        <taxon>Fungi</taxon>
        <taxon>Dikarya</taxon>
        <taxon>Ascomycota</taxon>
        <taxon>Pezizomycotina</taxon>
        <taxon>Pezizomycetes</taxon>
        <taxon>Pezizales</taxon>
        <taxon>Ascobolaceae</taxon>
        <taxon>Ascobolus</taxon>
    </lineage>
</organism>
<sequence length="53" mass="5816">MGGLWVVCGFLYGVGSHCIQCGLQYGLVEQWMVLYTVSVSAHLRGGGVLLDWR</sequence>
<protein>
    <submittedName>
        <fullName evidence="2">Uncharacterized protein</fullName>
    </submittedName>
</protein>
<dbReference type="AlphaFoldDB" id="A0A3N4IE45"/>
<evidence type="ECO:0000256" key="1">
    <source>
        <dbReference type="SAM" id="SignalP"/>
    </source>
</evidence>
<proteinExistence type="predicted"/>
<accession>A0A3N4IE45</accession>